<reference evidence="2" key="1">
    <citation type="submission" date="2020-02" db="EMBL/GenBank/DDBJ databases">
        <authorList>
            <person name="Meier V. D."/>
        </authorList>
    </citation>
    <scope>NUCLEOTIDE SEQUENCE</scope>
    <source>
        <strain evidence="2">AVDCRST_MAG51</strain>
    </source>
</reference>
<dbReference type="AlphaFoldDB" id="A0A6J4P3G8"/>
<dbReference type="EMBL" id="CADCUX010000256">
    <property type="protein sequence ID" value="CAA9405118.1"/>
    <property type="molecule type" value="Genomic_DNA"/>
</dbReference>
<feature type="region of interest" description="Disordered" evidence="1">
    <location>
        <begin position="1"/>
        <end position="240"/>
    </location>
</feature>
<organism evidence="2">
    <name type="scientific">uncultured Ramlibacter sp</name>
    <dbReference type="NCBI Taxonomy" id="260755"/>
    <lineage>
        <taxon>Bacteria</taxon>
        <taxon>Pseudomonadati</taxon>
        <taxon>Pseudomonadota</taxon>
        <taxon>Betaproteobacteria</taxon>
        <taxon>Burkholderiales</taxon>
        <taxon>Comamonadaceae</taxon>
        <taxon>Ramlibacter</taxon>
        <taxon>environmental samples</taxon>
    </lineage>
</organism>
<feature type="non-terminal residue" evidence="2">
    <location>
        <position position="1"/>
    </location>
</feature>
<feature type="compositionally biased region" description="Basic and acidic residues" evidence="1">
    <location>
        <begin position="138"/>
        <end position="153"/>
    </location>
</feature>
<evidence type="ECO:0000256" key="1">
    <source>
        <dbReference type="SAM" id="MobiDB-lite"/>
    </source>
</evidence>
<feature type="compositionally biased region" description="Basic and acidic residues" evidence="1">
    <location>
        <begin position="182"/>
        <end position="191"/>
    </location>
</feature>
<proteinExistence type="predicted"/>
<feature type="compositionally biased region" description="Low complexity" evidence="1">
    <location>
        <begin position="211"/>
        <end position="233"/>
    </location>
</feature>
<name>A0A6J4P3G8_9BURK</name>
<feature type="non-terminal residue" evidence="2">
    <location>
        <position position="240"/>
    </location>
</feature>
<feature type="compositionally biased region" description="Basic residues" evidence="1">
    <location>
        <begin position="154"/>
        <end position="164"/>
    </location>
</feature>
<accession>A0A6J4P3G8</accession>
<feature type="compositionally biased region" description="Basic and acidic residues" evidence="1">
    <location>
        <begin position="104"/>
        <end position="126"/>
    </location>
</feature>
<protein>
    <submittedName>
        <fullName evidence="2">Uncharacterized protein</fullName>
    </submittedName>
</protein>
<feature type="compositionally biased region" description="Low complexity" evidence="1">
    <location>
        <begin position="77"/>
        <end position="93"/>
    </location>
</feature>
<gene>
    <name evidence="2" type="ORF">AVDCRST_MAG51-1097</name>
</gene>
<sequence length="240" mass="25468">GQHDFRRHEPHRPGHGPPEQGHDGGVRQTGSGPRFRRDPGVDRAAPHVRPGGRPSRHGAGAGPSQGHGDQRHGGAQGQQAAGADRQARRAAGLRAHRRAPVRGTGDEGHDREQRAERRPAGRDPNPRRRGGALPDGRQVPDADRGRPDRDDAVRRRRRGGRHRPPAGAHRSAHHGFPGPDLHPGDRADRQRQLGAAGRAGRTVRPHRNGTGLHRGAANRAAAPGNGARLAAAGDPGGSHL</sequence>
<feature type="compositionally biased region" description="Basic and acidic residues" evidence="1">
    <location>
        <begin position="35"/>
        <end position="45"/>
    </location>
</feature>
<evidence type="ECO:0000313" key="2">
    <source>
        <dbReference type="EMBL" id="CAA9405118.1"/>
    </source>
</evidence>